<dbReference type="Proteomes" id="UP000339049">
    <property type="component" value="Unassembled WGS sequence"/>
</dbReference>
<feature type="transmembrane region" description="Helical" evidence="6">
    <location>
        <begin position="171"/>
        <end position="193"/>
    </location>
</feature>
<dbReference type="EMBL" id="UHFO01000001">
    <property type="protein sequence ID" value="SUN63908.1"/>
    <property type="molecule type" value="Genomic_DNA"/>
</dbReference>
<evidence type="ECO:0000313" key="10">
    <source>
        <dbReference type="EMBL" id="WHM79951.1"/>
    </source>
</evidence>
<comment type="subcellular location">
    <subcellularLocation>
        <location evidence="1 6">Cell membrane</location>
        <topology evidence="1 6">Multi-pass membrane protein</topology>
    </subcellularLocation>
</comment>
<evidence type="ECO:0000313" key="8">
    <source>
        <dbReference type="EMBL" id="SUN63908.1"/>
    </source>
</evidence>
<evidence type="ECO:0000313" key="9">
    <source>
        <dbReference type="EMBL" id="VTT25357.1"/>
    </source>
</evidence>
<feature type="transmembrane region" description="Helical" evidence="6">
    <location>
        <begin position="142"/>
        <end position="165"/>
    </location>
</feature>
<dbReference type="Pfam" id="PF09335">
    <property type="entry name" value="VTT_dom"/>
    <property type="match status" value="1"/>
</dbReference>
<dbReference type="InterPro" id="IPR032816">
    <property type="entry name" value="VTT_dom"/>
</dbReference>
<organism evidence="8 11">
    <name type="scientific">Streptococcus dysgalactiae subsp. equisimilis</name>
    <name type="common">Streptococcus equisimilis</name>
    <dbReference type="NCBI Taxonomy" id="119602"/>
    <lineage>
        <taxon>Bacteria</taxon>
        <taxon>Bacillati</taxon>
        <taxon>Bacillota</taxon>
        <taxon>Bacilli</taxon>
        <taxon>Lactobacillales</taxon>
        <taxon>Streptococcaceae</taxon>
        <taxon>Streptococcus</taxon>
    </lineage>
</organism>
<keyword evidence="5 6" id="KW-0472">Membrane</keyword>
<protein>
    <recommendedName>
        <fullName evidence="6">TVP38/TMEM64 family membrane protein</fullName>
    </recommendedName>
</protein>
<dbReference type="PANTHER" id="PTHR12677:SF49">
    <property type="entry name" value="TVP38_TMEM64 FAMILY MEMBRANE PROTEIN"/>
    <property type="match status" value="1"/>
</dbReference>
<dbReference type="RefSeq" id="WP_003062097.1">
    <property type="nucleotide sequence ID" value="NZ_AP023393.1"/>
</dbReference>
<keyword evidence="4 6" id="KW-1133">Transmembrane helix</keyword>
<reference evidence="8 11" key="1">
    <citation type="submission" date="2018-06" db="EMBL/GenBank/DDBJ databases">
        <authorList>
            <consortium name="Pathogen Informatics"/>
            <person name="Doyle S."/>
        </authorList>
    </citation>
    <scope>NUCLEOTIDE SEQUENCE [LARGE SCALE GENOMIC DNA]</scope>
    <source>
        <strain evidence="8 11">NCTC11564</strain>
    </source>
</reference>
<keyword evidence="2 6" id="KW-1003">Cell membrane</keyword>
<dbReference type="InterPro" id="IPR015414">
    <property type="entry name" value="TMEM64"/>
</dbReference>
<evidence type="ECO:0000256" key="4">
    <source>
        <dbReference type="ARBA" id="ARBA00022989"/>
    </source>
</evidence>
<feature type="domain" description="VTT" evidence="7">
    <location>
        <begin position="74"/>
        <end position="190"/>
    </location>
</feature>
<dbReference type="EMBL" id="CABEIY010000007">
    <property type="protein sequence ID" value="VTT25357.1"/>
    <property type="molecule type" value="Genomic_DNA"/>
</dbReference>
<dbReference type="PANTHER" id="PTHR12677">
    <property type="entry name" value="GOLGI APPARATUS MEMBRANE PROTEIN TVP38-RELATED"/>
    <property type="match status" value="1"/>
</dbReference>
<dbReference type="AlphaFoldDB" id="A0A9X5R4M1"/>
<gene>
    <name evidence="9" type="ORF">NCTC11557_01561</name>
    <name evidence="8" type="ORF">NCTC11564_01210</name>
    <name evidence="10" type="ORF">OPT59_04430</name>
</gene>
<dbReference type="Proteomes" id="UP000254559">
    <property type="component" value="Unassembled WGS sequence"/>
</dbReference>
<feature type="transmembrane region" description="Helical" evidence="6">
    <location>
        <begin position="81"/>
        <end position="108"/>
    </location>
</feature>
<evidence type="ECO:0000256" key="1">
    <source>
        <dbReference type="ARBA" id="ARBA00004651"/>
    </source>
</evidence>
<feature type="transmembrane region" description="Helical" evidence="6">
    <location>
        <begin position="54"/>
        <end position="75"/>
    </location>
</feature>
<evidence type="ECO:0000256" key="6">
    <source>
        <dbReference type="RuleBase" id="RU366058"/>
    </source>
</evidence>
<dbReference type="EMBL" id="CP125360">
    <property type="protein sequence ID" value="WHM79951.1"/>
    <property type="molecule type" value="Genomic_DNA"/>
</dbReference>
<evidence type="ECO:0000313" key="11">
    <source>
        <dbReference type="Proteomes" id="UP000254559"/>
    </source>
</evidence>
<comment type="similarity">
    <text evidence="6">Belongs to the TVP38/TMEM64 family.</text>
</comment>
<proteinExistence type="inferred from homology"/>
<accession>A0A9X5R4M1</accession>
<keyword evidence="3 6" id="KW-0812">Transmembrane</keyword>
<reference evidence="10" key="3">
    <citation type="submission" date="2023-04" db="EMBL/GenBank/DDBJ databases">
        <title>Complete genomes of S. dygalactiae subsp equisimilis isolates causing bacteremia in cancer patients.</title>
        <authorList>
            <person name="Anand S."/>
            <person name="Arias J."/>
            <person name="Delafuente J."/>
            <person name="Elgamal H."/>
            <person name="Prevost T."/>
            <person name="Liu X."/>
            <person name="Kalia A."/>
        </authorList>
    </citation>
    <scope>NUCLEOTIDE SEQUENCE</scope>
    <source>
        <strain evidence="10">UT_120444</strain>
    </source>
</reference>
<evidence type="ECO:0000259" key="7">
    <source>
        <dbReference type="Pfam" id="PF09335"/>
    </source>
</evidence>
<name>A0A9X5R4M1_STREQ</name>
<dbReference type="GeneID" id="83690444"/>
<evidence type="ECO:0000313" key="12">
    <source>
        <dbReference type="Proteomes" id="UP000339049"/>
    </source>
</evidence>
<evidence type="ECO:0000256" key="2">
    <source>
        <dbReference type="ARBA" id="ARBA00022475"/>
    </source>
</evidence>
<evidence type="ECO:0000256" key="5">
    <source>
        <dbReference type="ARBA" id="ARBA00023136"/>
    </source>
</evidence>
<feature type="transmembrane region" description="Helical" evidence="6">
    <location>
        <begin position="14"/>
        <end position="34"/>
    </location>
</feature>
<dbReference type="GO" id="GO:0005886">
    <property type="term" value="C:plasma membrane"/>
    <property type="evidence" value="ECO:0007669"/>
    <property type="project" value="UniProtKB-SubCell"/>
</dbReference>
<evidence type="ECO:0000256" key="3">
    <source>
        <dbReference type="ARBA" id="ARBA00022692"/>
    </source>
</evidence>
<sequence length="205" mass="22905">MNRFGISHALLKKYLKGLGVLSILFSIALVVYLVRQLDILNNPNALAHTIKDHVVIGSIGFFALQIIQVVIPIIPGGVTTVVGFLAFGPVLGFLLNVTGICIGSSLLFKLVRKYGKPFILLFLTEEQLDFYEKKLSSKTFEVFFVLNMLSPLAPADALIMITGLSRMSYRQFLIIILICRPISIITFSYFWIYGGEVIRRLLMTS</sequence>
<dbReference type="Proteomes" id="UP001237475">
    <property type="component" value="Chromosome"/>
</dbReference>
<reference evidence="9 12" key="2">
    <citation type="submission" date="2019-05" db="EMBL/GenBank/DDBJ databases">
        <authorList>
            <consortium name="Pathogen Informatics"/>
        </authorList>
    </citation>
    <scope>NUCLEOTIDE SEQUENCE [LARGE SCALE GENOMIC DNA]</scope>
    <source>
        <strain evidence="9 12">NCTC11557</strain>
    </source>
</reference>